<dbReference type="Pfam" id="PF13692">
    <property type="entry name" value="Glyco_trans_1_4"/>
    <property type="match status" value="1"/>
</dbReference>
<organism evidence="1 2">
    <name type="scientific">Legionella pneumophila</name>
    <dbReference type="NCBI Taxonomy" id="446"/>
    <lineage>
        <taxon>Bacteria</taxon>
        <taxon>Pseudomonadati</taxon>
        <taxon>Pseudomonadota</taxon>
        <taxon>Gammaproteobacteria</taxon>
        <taxon>Legionellales</taxon>
        <taxon>Legionellaceae</taxon>
        <taxon>Legionella</taxon>
    </lineage>
</organism>
<accession>A0A2S6F1Q5</accession>
<dbReference type="OrthoDB" id="9775208at2"/>
<gene>
    <name evidence="1" type="ORF">C3928_04845</name>
</gene>
<dbReference type="InterPro" id="IPR050194">
    <property type="entry name" value="Glycosyltransferase_grp1"/>
</dbReference>
<dbReference type="Gene3D" id="3.40.50.2000">
    <property type="entry name" value="Glycogen Phosphorylase B"/>
    <property type="match status" value="2"/>
</dbReference>
<proteinExistence type="predicted"/>
<protein>
    <submittedName>
        <fullName evidence="1">Glycosyltransferase family 1 protein</fullName>
    </submittedName>
</protein>
<evidence type="ECO:0000313" key="2">
    <source>
        <dbReference type="Proteomes" id="UP000239239"/>
    </source>
</evidence>
<dbReference type="AlphaFoldDB" id="A0A2S6F1Q5"/>
<name>A0A2S6F1Q5_LEGPN</name>
<dbReference type="CDD" id="cd03801">
    <property type="entry name" value="GT4_PimA-like"/>
    <property type="match status" value="1"/>
</dbReference>
<dbReference type="InterPro" id="IPR028098">
    <property type="entry name" value="Glyco_trans_4-like_N"/>
</dbReference>
<dbReference type="Pfam" id="PF13439">
    <property type="entry name" value="Glyco_transf_4"/>
    <property type="match status" value="1"/>
</dbReference>
<reference evidence="1 2" key="1">
    <citation type="submission" date="2018-02" db="EMBL/GenBank/DDBJ databases">
        <title>Draft genome sequences of four Legionella pneumophila clinical strains isolated in Ontario.</title>
        <authorList>
            <person name="Fortuna A."/>
            <person name="Ramnarine R."/>
            <person name="Li A."/>
            <person name="Frantz C."/>
            <person name="Mallo G."/>
        </authorList>
    </citation>
    <scope>NUCLEOTIDE SEQUENCE [LARGE SCALE GENOMIC DNA]</scope>
    <source>
        <strain evidence="1 2">LG61</strain>
    </source>
</reference>
<dbReference type="EMBL" id="PQWY01000010">
    <property type="protein sequence ID" value="PPK31367.1"/>
    <property type="molecule type" value="Genomic_DNA"/>
</dbReference>
<evidence type="ECO:0000313" key="1">
    <source>
        <dbReference type="EMBL" id="PPK31367.1"/>
    </source>
</evidence>
<comment type="caution">
    <text evidence="1">The sequence shown here is derived from an EMBL/GenBank/DDBJ whole genome shotgun (WGS) entry which is preliminary data.</text>
</comment>
<sequence>MRILFINTGPWGTGSFTVIKGLSKQLVKSGHQVKIFFPDSNLESVDKDEYYKNTYIYKIWEFPISKDSVAIPTFPLMITDPHPRNPNAITFKSLTKQQIAFYEQQLTHELKQLIQEFQPDVIECHHIWLSSWVLYQMNVNYTVVAHHSDQLGLKYYPAIAEKVCASAHGAKKIIAISESVKHEVMRLYHIQEKQIVVLSNGYDDSIFKKRPVMRDSFLAELGVHIEPDIPIISFAGKISRTKGVDFILAANKLLQSQINVHFIMMGSGSIEEFCEKLDPERIDLNNMHFIGQQIPERVAKVHNISKLSVMPSCSEGFGISGLEAMGCGLPVVVTRCGGPEQFAVGKILERKDPVLLAQAILDLLALSEVEYHNLSLEATHAAEQYSWERITKQHLELYAELLNNKN</sequence>
<dbReference type="SUPFAM" id="SSF53756">
    <property type="entry name" value="UDP-Glycosyltransferase/glycogen phosphorylase"/>
    <property type="match status" value="1"/>
</dbReference>
<dbReference type="Proteomes" id="UP000239239">
    <property type="component" value="Unassembled WGS sequence"/>
</dbReference>
<dbReference type="GO" id="GO:0016757">
    <property type="term" value="F:glycosyltransferase activity"/>
    <property type="evidence" value="ECO:0007669"/>
    <property type="project" value="UniProtKB-ARBA"/>
</dbReference>
<dbReference type="RefSeq" id="WP_027227545.1">
    <property type="nucleotide sequence ID" value="NZ_JADRPP010000003.1"/>
</dbReference>
<dbReference type="PANTHER" id="PTHR45947">
    <property type="entry name" value="SULFOQUINOVOSYL TRANSFERASE SQD2"/>
    <property type="match status" value="1"/>
</dbReference>
<dbReference type="PANTHER" id="PTHR45947:SF3">
    <property type="entry name" value="SULFOQUINOVOSYL TRANSFERASE SQD2"/>
    <property type="match status" value="1"/>
</dbReference>
<keyword evidence="1" id="KW-0808">Transferase</keyword>